<dbReference type="Pfam" id="PF01738">
    <property type="entry name" value="DLH"/>
    <property type="match status" value="1"/>
</dbReference>
<dbReference type="PANTHER" id="PTHR22946:SF0">
    <property type="entry name" value="DIENELACTONE HYDROLASE DOMAIN-CONTAINING PROTEIN"/>
    <property type="match status" value="1"/>
</dbReference>
<evidence type="ECO:0000259" key="2">
    <source>
        <dbReference type="Pfam" id="PF01738"/>
    </source>
</evidence>
<dbReference type="InterPro" id="IPR002925">
    <property type="entry name" value="Dienelactn_hydro"/>
</dbReference>
<gene>
    <name evidence="3" type="primary">g10130</name>
    <name evidence="3" type="ORF">VP750_LOCUS9117</name>
</gene>
<keyword evidence="1" id="KW-0732">Signal</keyword>
<feature type="signal peptide" evidence="1">
    <location>
        <begin position="1"/>
        <end position="19"/>
    </location>
</feature>
<dbReference type="SUPFAM" id="SSF53474">
    <property type="entry name" value="alpha/beta-Hydrolases"/>
    <property type="match status" value="1"/>
</dbReference>
<reference evidence="3 4" key="1">
    <citation type="submission" date="2024-06" db="EMBL/GenBank/DDBJ databases">
        <authorList>
            <person name="Kraege A."/>
            <person name="Thomma B."/>
        </authorList>
    </citation>
    <scope>NUCLEOTIDE SEQUENCE [LARGE SCALE GENOMIC DNA]</scope>
</reference>
<evidence type="ECO:0000256" key="1">
    <source>
        <dbReference type="SAM" id="SignalP"/>
    </source>
</evidence>
<sequence>MALLVQLCVLLAAVSACVAQMDYSYPTLWNPATLVNSTVSYKDGSTSLQGYLAYTNSTMGPRPAVIIYPDWDGISNYERWRANLLAAEGYIAFVADIYSTAVKQGPSLPAANRSVLMSEFRTNSTKFRTRVLTSLAQVRTYDLVQKDKIFAIGYCFGGGAVLELMRSWPATTGLLGVGGFHAGPLTTTGTKAQPGNPLIVQVYQGADDPGMTQDMRTAFTSELRAANMTWNFYAYGRTVHAFTLMENPLWNGNKSQSNGYNPAADRASWWALRGLLMESFGLTNMSNPYTATGGAYDYQTGINGQRLANAVAA</sequence>
<feature type="domain" description="Dienelactone hydrolase" evidence="2">
    <location>
        <begin position="49"/>
        <end position="272"/>
    </location>
</feature>
<keyword evidence="4" id="KW-1185">Reference proteome</keyword>
<evidence type="ECO:0000313" key="3">
    <source>
        <dbReference type="EMBL" id="CAL5227211.1"/>
    </source>
</evidence>
<accession>A0ABP1G4K0</accession>
<dbReference type="InterPro" id="IPR050261">
    <property type="entry name" value="FrsA_esterase"/>
</dbReference>
<comment type="caution">
    <text evidence="3">The sequence shown here is derived from an EMBL/GenBank/DDBJ whole genome shotgun (WGS) entry which is preliminary data.</text>
</comment>
<feature type="chain" id="PRO_5046846955" evidence="1">
    <location>
        <begin position="20"/>
        <end position="313"/>
    </location>
</feature>
<proteinExistence type="predicted"/>
<dbReference type="InterPro" id="IPR029058">
    <property type="entry name" value="AB_hydrolase_fold"/>
</dbReference>
<dbReference type="Gene3D" id="3.40.50.1820">
    <property type="entry name" value="alpha/beta hydrolase"/>
    <property type="match status" value="1"/>
</dbReference>
<dbReference type="EMBL" id="CAXHTA020000017">
    <property type="protein sequence ID" value="CAL5227211.1"/>
    <property type="molecule type" value="Genomic_DNA"/>
</dbReference>
<evidence type="ECO:0000313" key="4">
    <source>
        <dbReference type="Proteomes" id="UP001497392"/>
    </source>
</evidence>
<name>A0ABP1G4K0_9CHLO</name>
<organism evidence="3 4">
    <name type="scientific">Coccomyxa viridis</name>
    <dbReference type="NCBI Taxonomy" id="1274662"/>
    <lineage>
        <taxon>Eukaryota</taxon>
        <taxon>Viridiplantae</taxon>
        <taxon>Chlorophyta</taxon>
        <taxon>core chlorophytes</taxon>
        <taxon>Trebouxiophyceae</taxon>
        <taxon>Trebouxiophyceae incertae sedis</taxon>
        <taxon>Coccomyxaceae</taxon>
        <taxon>Coccomyxa</taxon>
    </lineage>
</organism>
<dbReference type="PANTHER" id="PTHR22946">
    <property type="entry name" value="DIENELACTONE HYDROLASE DOMAIN-CONTAINING PROTEIN-RELATED"/>
    <property type="match status" value="1"/>
</dbReference>
<dbReference type="Proteomes" id="UP001497392">
    <property type="component" value="Unassembled WGS sequence"/>
</dbReference>
<protein>
    <submittedName>
        <fullName evidence="3">G10130 protein</fullName>
    </submittedName>
</protein>